<evidence type="ECO:0000313" key="2">
    <source>
        <dbReference type="EMBL" id="MDR7212213.1"/>
    </source>
</evidence>
<keyword evidence="3" id="KW-1185">Reference proteome</keyword>
<dbReference type="InterPro" id="IPR006026">
    <property type="entry name" value="Peptidase_Metallo"/>
</dbReference>
<dbReference type="SMART" id="SM00235">
    <property type="entry name" value="ZnMc"/>
    <property type="match status" value="1"/>
</dbReference>
<gene>
    <name evidence="2" type="ORF">J2W48_004170</name>
</gene>
<dbReference type="PANTHER" id="PTHR10127">
    <property type="entry name" value="DISCOIDIN, CUB, EGF, LAMININ , AND ZINC METALLOPROTEASE DOMAIN CONTAINING"/>
    <property type="match status" value="1"/>
</dbReference>
<dbReference type="InterPro" id="IPR024079">
    <property type="entry name" value="MetalloPept_cat_dom_sf"/>
</dbReference>
<dbReference type="RefSeq" id="WP_310283681.1">
    <property type="nucleotide sequence ID" value="NZ_JAVDWQ010000019.1"/>
</dbReference>
<sequence>MLYFKKQKQDSPEINFCTELRSEKAHSYEKLKRPEASGESRFLWSTDVGLPLRLRVKFLNGTDFQKSSVKLYAKQWELSSEHSKEGLSKIQFLYFNSNSPEKGDIRILFEPGGSNSYIGSDAENIPLTEPTMRLGWIDRSKSDQEIRQVILHEFGHALGLIHEQQHPDANIQWDPEKVYDYYKTTQNPPWSREQVDLNIFNRYDKTTLNGLAYDPKSIMHYAIDATLTKNNCCPVQWNHTLSDEDLLIIKKLYPLTECMQFFEECCFDKRGVRIKCLPKKPKI</sequence>
<name>A0ABU1YD87_9FLAO</name>
<accession>A0ABU1YD87</accession>
<reference evidence="2 3" key="1">
    <citation type="submission" date="2023-07" db="EMBL/GenBank/DDBJ databases">
        <title>Sorghum-associated microbial communities from plants grown in Nebraska, USA.</title>
        <authorList>
            <person name="Schachtman D."/>
        </authorList>
    </citation>
    <scope>NUCLEOTIDE SEQUENCE [LARGE SCALE GENOMIC DNA]</scope>
    <source>
        <strain evidence="2 3">4129</strain>
    </source>
</reference>
<dbReference type="InterPro" id="IPR001506">
    <property type="entry name" value="Peptidase_M12A"/>
</dbReference>
<comment type="caution">
    <text evidence="2">The sequence shown here is derived from an EMBL/GenBank/DDBJ whole genome shotgun (WGS) entry which is preliminary data.</text>
</comment>
<protein>
    <recommendedName>
        <fullName evidence="1">Peptidase metallopeptidase domain-containing protein</fullName>
    </recommendedName>
</protein>
<dbReference type="SUPFAM" id="SSF55486">
    <property type="entry name" value="Metalloproteases ('zincins'), catalytic domain"/>
    <property type="match status" value="1"/>
</dbReference>
<dbReference type="EMBL" id="JAVDWQ010000019">
    <property type="protein sequence ID" value="MDR7212213.1"/>
    <property type="molecule type" value="Genomic_DNA"/>
</dbReference>
<feature type="domain" description="Peptidase metallopeptidase" evidence="1">
    <location>
        <begin position="40"/>
        <end position="199"/>
    </location>
</feature>
<organism evidence="2 3">
    <name type="scientific">Flavobacterium piscis</name>
    <dbReference type="NCBI Taxonomy" id="1114874"/>
    <lineage>
        <taxon>Bacteria</taxon>
        <taxon>Pseudomonadati</taxon>
        <taxon>Bacteroidota</taxon>
        <taxon>Flavobacteriia</taxon>
        <taxon>Flavobacteriales</taxon>
        <taxon>Flavobacteriaceae</taxon>
        <taxon>Flavobacterium</taxon>
    </lineage>
</organism>
<dbReference type="Pfam" id="PF01400">
    <property type="entry name" value="Astacin"/>
    <property type="match status" value="1"/>
</dbReference>
<dbReference type="Gene3D" id="3.40.390.10">
    <property type="entry name" value="Collagenase (Catalytic Domain)"/>
    <property type="match status" value="1"/>
</dbReference>
<proteinExistence type="predicted"/>
<dbReference type="PANTHER" id="PTHR10127:SF850">
    <property type="entry name" value="METALLOENDOPEPTIDASE"/>
    <property type="match status" value="1"/>
</dbReference>
<dbReference type="Proteomes" id="UP001269081">
    <property type="component" value="Unassembled WGS sequence"/>
</dbReference>
<evidence type="ECO:0000313" key="3">
    <source>
        <dbReference type="Proteomes" id="UP001269081"/>
    </source>
</evidence>
<evidence type="ECO:0000259" key="1">
    <source>
        <dbReference type="SMART" id="SM00235"/>
    </source>
</evidence>